<feature type="transmembrane region" description="Helical" evidence="12">
    <location>
        <begin position="112"/>
        <end position="134"/>
    </location>
</feature>
<dbReference type="OrthoDB" id="448427at2759"/>
<reference evidence="13" key="1">
    <citation type="submission" date="2021-09" db="EMBL/GenBank/DDBJ databases">
        <authorList>
            <person name="Martin H S."/>
        </authorList>
    </citation>
    <scope>NUCLEOTIDE SEQUENCE</scope>
</reference>
<feature type="repeat" description="Solcar" evidence="10">
    <location>
        <begin position="204"/>
        <end position="287"/>
    </location>
</feature>
<dbReference type="SUPFAM" id="SSF103506">
    <property type="entry name" value="Mitochondrial carrier"/>
    <property type="match status" value="1"/>
</dbReference>
<keyword evidence="8" id="KW-0496">Mitochondrion</keyword>
<accession>A0A8J2W2B8</accession>
<feature type="transmembrane region" description="Helical" evidence="12">
    <location>
        <begin position="205"/>
        <end position="225"/>
    </location>
</feature>
<evidence type="ECO:0000313" key="14">
    <source>
        <dbReference type="Proteomes" id="UP000789524"/>
    </source>
</evidence>
<evidence type="ECO:0000313" key="13">
    <source>
        <dbReference type="EMBL" id="CAG9564475.1"/>
    </source>
</evidence>
<evidence type="ECO:0000256" key="3">
    <source>
        <dbReference type="ARBA" id="ARBA00022448"/>
    </source>
</evidence>
<feature type="repeat" description="Solcar" evidence="10">
    <location>
        <begin position="13"/>
        <end position="98"/>
    </location>
</feature>
<feature type="transmembrane region" description="Helical" evidence="12">
    <location>
        <begin position="16"/>
        <end position="36"/>
    </location>
</feature>
<feature type="repeat" description="Solcar" evidence="10">
    <location>
        <begin position="106"/>
        <end position="197"/>
    </location>
</feature>
<evidence type="ECO:0000256" key="9">
    <source>
        <dbReference type="ARBA" id="ARBA00023136"/>
    </source>
</evidence>
<keyword evidence="14" id="KW-1185">Reference proteome</keyword>
<evidence type="ECO:0000256" key="5">
    <source>
        <dbReference type="ARBA" id="ARBA00022737"/>
    </source>
</evidence>
<dbReference type="InterPro" id="IPR018108">
    <property type="entry name" value="MCP_transmembrane"/>
</dbReference>
<keyword evidence="6" id="KW-0999">Mitochondrion inner membrane</keyword>
<evidence type="ECO:0000256" key="10">
    <source>
        <dbReference type="PROSITE-ProRule" id="PRU00282"/>
    </source>
</evidence>
<dbReference type="FunFam" id="1.50.40.10:FF:000009">
    <property type="entry name" value="Mitochondrial 2-oxoglutarate/malate carrier protein"/>
    <property type="match status" value="1"/>
</dbReference>
<evidence type="ECO:0000256" key="7">
    <source>
        <dbReference type="ARBA" id="ARBA00022989"/>
    </source>
</evidence>
<evidence type="ECO:0000256" key="12">
    <source>
        <dbReference type="SAM" id="Phobius"/>
    </source>
</evidence>
<dbReference type="Gene3D" id="1.50.40.10">
    <property type="entry name" value="Mitochondrial carrier domain"/>
    <property type="match status" value="1"/>
</dbReference>
<keyword evidence="4 10" id="KW-0812">Transmembrane</keyword>
<keyword evidence="9 10" id="KW-0472">Membrane</keyword>
<dbReference type="Proteomes" id="UP000789524">
    <property type="component" value="Unassembled WGS sequence"/>
</dbReference>
<evidence type="ECO:0000256" key="1">
    <source>
        <dbReference type="ARBA" id="ARBA00004448"/>
    </source>
</evidence>
<comment type="caution">
    <text evidence="13">The sequence shown here is derived from an EMBL/GenBank/DDBJ whole genome shotgun (WGS) entry which is preliminary data.</text>
</comment>
<dbReference type="AlphaFoldDB" id="A0A8J2W2B8"/>
<comment type="similarity">
    <text evidence="2 11">Belongs to the mitochondrial carrier (TC 2.A.29) family.</text>
</comment>
<protein>
    <submittedName>
        <fullName evidence="13">(African queen) hypothetical protein</fullName>
    </submittedName>
</protein>
<keyword evidence="5" id="KW-0677">Repeat</keyword>
<name>A0A8J2W2B8_9NEOP</name>
<dbReference type="GO" id="GO:0005743">
    <property type="term" value="C:mitochondrial inner membrane"/>
    <property type="evidence" value="ECO:0007669"/>
    <property type="project" value="UniProtKB-SubCell"/>
</dbReference>
<comment type="subcellular location">
    <subcellularLocation>
        <location evidence="1">Mitochondrion inner membrane</location>
        <topology evidence="1">Multi-pass membrane protein</topology>
    </subcellularLocation>
</comment>
<sequence length="300" mass="32339">MGGEEKKPTRKPIPTWLNFVFGGLSGMMGICVVQPADLVKTRMQLAGPKGNQSVVATVGNILKKEGVTGFYTGLSAALFRQATYTTGRLGVYNGISNYYTNAYGVPSFPVKLVIGMIAGGIGAFIGTPAEVALIRMTADGRLPPEQRRNYKNVFNALARISREEGPAMMFRGATATVTRAMVVNAAQLGSYAQAREMLLPQLGDGIVLHFIASLISGLVTTFASLPVDIVKTRVQNSAKGASQVGVLMSIIKNEGVFALWKGFIPTYAKIGPLTILIFVFLEQLNGLYYRYQESLEEPSK</sequence>
<feature type="transmembrane region" description="Helical" evidence="12">
    <location>
        <begin position="262"/>
        <end position="281"/>
    </location>
</feature>
<dbReference type="EMBL" id="CAKASE010000051">
    <property type="protein sequence ID" value="CAG9564475.1"/>
    <property type="molecule type" value="Genomic_DNA"/>
</dbReference>
<proteinExistence type="inferred from homology"/>
<evidence type="ECO:0000256" key="2">
    <source>
        <dbReference type="ARBA" id="ARBA00006375"/>
    </source>
</evidence>
<evidence type="ECO:0000256" key="8">
    <source>
        <dbReference type="ARBA" id="ARBA00023128"/>
    </source>
</evidence>
<evidence type="ECO:0000256" key="6">
    <source>
        <dbReference type="ARBA" id="ARBA00022792"/>
    </source>
</evidence>
<organism evidence="13 14">
    <name type="scientific">Danaus chrysippus</name>
    <name type="common">African queen</name>
    <dbReference type="NCBI Taxonomy" id="151541"/>
    <lineage>
        <taxon>Eukaryota</taxon>
        <taxon>Metazoa</taxon>
        <taxon>Ecdysozoa</taxon>
        <taxon>Arthropoda</taxon>
        <taxon>Hexapoda</taxon>
        <taxon>Insecta</taxon>
        <taxon>Pterygota</taxon>
        <taxon>Neoptera</taxon>
        <taxon>Endopterygota</taxon>
        <taxon>Lepidoptera</taxon>
        <taxon>Glossata</taxon>
        <taxon>Ditrysia</taxon>
        <taxon>Papilionoidea</taxon>
        <taxon>Nymphalidae</taxon>
        <taxon>Danainae</taxon>
        <taxon>Danaini</taxon>
        <taxon>Danaina</taxon>
        <taxon>Danaus</taxon>
        <taxon>Anosia</taxon>
    </lineage>
</organism>
<keyword evidence="7 12" id="KW-1133">Transmembrane helix</keyword>
<dbReference type="Pfam" id="PF00153">
    <property type="entry name" value="Mito_carr"/>
    <property type="match status" value="3"/>
</dbReference>
<dbReference type="InterPro" id="IPR023395">
    <property type="entry name" value="MCP_dom_sf"/>
</dbReference>
<dbReference type="PROSITE" id="PS50920">
    <property type="entry name" value="SOLCAR"/>
    <property type="match status" value="3"/>
</dbReference>
<keyword evidence="3 11" id="KW-0813">Transport</keyword>
<dbReference type="PANTHER" id="PTHR45618">
    <property type="entry name" value="MITOCHONDRIAL DICARBOXYLATE CARRIER-RELATED"/>
    <property type="match status" value="1"/>
</dbReference>
<evidence type="ECO:0000256" key="4">
    <source>
        <dbReference type="ARBA" id="ARBA00022692"/>
    </source>
</evidence>
<evidence type="ECO:0000256" key="11">
    <source>
        <dbReference type="RuleBase" id="RU000488"/>
    </source>
</evidence>
<dbReference type="InterPro" id="IPR050391">
    <property type="entry name" value="Mito_Metabolite_Transporter"/>
</dbReference>
<gene>
    <name evidence="13" type="ORF">DCHRY22_LOCUS5467</name>
</gene>